<dbReference type="OrthoDB" id="10262490at2759"/>
<dbReference type="Pfam" id="PF01246">
    <property type="entry name" value="Ribosomal_L24e"/>
    <property type="match status" value="1"/>
</dbReference>
<proteinExistence type="inferred from homology"/>
<evidence type="ECO:0000313" key="6">
    <source>
        <dbReference type="EMBL" id="CCO19560.1"/>
    </source>
</evidence>
<evidence type="ECO:0000313" key="7">
    <source>
        <dbReference type="Proteomes" id="UP000198341"/>
    </source>
</evidence>
<dbReference type="InterPro" id="IPR023442">
    <property type="entry name" value="Ribosomal_eL24_CS"/>
</dbReference>
<dbReference type="SMART" id="SM00746">
    <property type="entry name" value="TRASH"/>
    <property type="match status" value="1"/>
</dbReference>
<dbReference type="STRING" id="41875.K8F427"/>
<evidence type="ECO:0000256" key="1">
    <source>
        <dbReference type="ARBA" id="ARBA00004123"/>
    </source>
</evidence>
<reference evidence="6 7" key="1">
    <citation type="submission" date="2011-10" db="EMBL/GenBank/DDBJ databases">
        <authorList>
            <person name="Genoscope - CEA"/>
        </authorList>
    </citation>
    <scope>NUCLEOTIDE SEQUENCE [LARGE SCALE GENOMIC DNA]</scope>
    <source>
        <strain evidence="6 7">RCC 1105</strain>
    </source>
</reference>
<dbReference type="PROSITE" id="PS01073">
    <property type="entry name" value="RIBOSOMAL_L24E"/>
    <property type="match status" value="1"/>
</dbReference>
<keyword evidence="4" id="KW-0539">Nucleus</keyword>
<evidence type="ECO:0000259" key="5">
    <source>
        <dbReference type="SMART" id="SM00746"/>
    </source>
</evidence>
<evidence type="ECO:0000256" key="3">
    <source>
        <dbReference type="ARBA" id="ARBA00022517"/>
    </source>
</evidence>
<feature type="domain" description="TRASH" evidence="5">
    <location>
        <begin position="6"/>
        <end position="44"/>
    </location>
</feature>
<dbReference type="CDD" id="cd00472">
    <property type="entry name" value="Ribosomal_L24e_L24"/>
    <property type="match status" value="1"/>
</dbReference>
<dbReference type="GO" id="GO:0003735">
    <property type="term" value="F:structural constituent of ribosome"/>
    <property type="evidence" value="ECO:0007669"/>
    <property type="project" value="InterPro"/>
</dbReference>
<dbReference type="PANTHER" id="PTHR10792:SF8">
    <property type="entry name" value="RIBOSOME BIOGENESIS PROTEIN RLP24-RELATED"/>
    <property type="match status" value="1"/>
</dbReference>
<dbReference type="RefSeq" id="XP_007509103.1">
    <property type="nucleotide sequence ID" value="XM_007509041.1"/>
</dbReference>
<dbReference type="PANTHER" id="PTHR10792">
    <property type="entry name" value="60S RIBOSOMAL PROTEIN L24"/>
    <property type="match status" value="1"/>
</dbReference>
<organism evidence="6 7">
    <name type="scientific">Bathycoccus prasinos</name>
    <dbReference type="NCBI Taxonomy" id="41875"/>
    <lineage>
        <taxon>Eukaryota</taxon>
        <taxon>Viridiplantae</taxon>
        <taxon>Chlorophyta</taxon>
        <taxon>Mamiellophyceae</taxon>
        <taxon>Mamiellales</taxon>
        <taxon>Bathycoccaceae</taxon>
        <taxon>Bathycoccus</taxon>
    </lineage>
</organism>
<dbReference type="GeneID" id="19011995"/>
<name>K8F427_9CHLO</name>
<evidence type="ECO:0000256" key="4">
    <source>
        <dbReference type="ARBA" id="ARBA00023242"/>
    </source>
</evidence>
<dbReference type="InterPro" id="IPR011017">
    <property type="entry name" value="TRASH_dom"/>
</dbReference>
<dbReference type="KEGG" id="bpg:Bathy14g02130"/>
<comment type="subcellular location">
    <subcellularLocation>
        <location evidence="1">Nucleus</location>
    </subcellularLocation>
</comment>
<evidence type="ECO:0000256" key="2">
    <source>
        <dbReference type="ARBA" id="ARBA00005647"/>
    </source>
</evidence>
<gene>
    <name evidence="6" type="primary">RLP24</name>
    <name evidence="6" type="ordered locus">Bathy14g02130</name>
</gene>
<dbReference type="GO" id="GO:0005730">
    <property type="term" value="C:nucleolus"/>
    <property type="evidence" value="ECO:0007669"/>
    <property type="project" value="TreeGrafter"/>
</dbReference>
<dbReference type="AlphaFoldDB" id="K8F427"/>
<keyword evidence="3" id="KW-0690">Ribosome biogenesis</keyword>
<sequence length="166" mass="19835">MRLEKCWFCSSTIYPGHGICFVRNDSKLFKFCRTKCHKNFKMKRNPRKVKWTKVYRALQGKDLCNDTVFQFERRRNRPLKYNREIINSTLSALGKLDAIRSRRTNRFFENRVNKAKDVKFVHDKQLIEQNIGLVRSSHNGRMKDTKDSNKIKLDASMTLFHSKQEE</sequence>
<dbReference type="EMBL" id="FO082265">
    <property type="protein sequence ID" value="CCO19560.1"/>
    <property type="molecule type" value="Genomic_DNA"/>
</dbReference>
<keyword evidence="7" id="KW-1185">Reference proteome</keyword>
<dbReference type="InterPro" id="IPR038630">
    <property type="entry name" value="L24e/L24_sf"/>
</dbReference>
<accession>K8F427</accession>
<dbReference type="InterPro" id="IPR000988">
    <property type="entry name" value="Ribosomal_eL24-rel_N"/>
</dbReference>
<dbReference type="Proteomes" id="UP000198341">
    <property type="component" value="Chromosome 14"/>
</dbReference>
<protein>
    <submittedName>
        <fullName evidence="6">Ribosome biogenesis protein RLP24</fullName>
    </submittedName>
</protein>
<dbReference type="eggNOG" id="KOG1723">
    <property type="taxonomic scope" value="Eukaryota"/>
</dbReference>
<dbReference type="SUPFAM" id="SSF57716">
    <property type="entry name" value="Glucocorticoid receptor-like (DNA-binding domain)"/>
    <property type="match status" value="1"/>
</dbReference>
<dbReference type="FunFam" id="2.30.170.20:FF:000001">
    <property type="entry name" value="probable ribosome biogenesis protein RLP24"/>
    <property type="match status" value="1"/>
</dbReference>
<dbReference type="GO" id="GO:0042273">
    <property type="term" value="P:ribosomal large subunit biogenesis"/>
    <property type="evidence" value="ECO:0007669"/>
    <property type="project" value="TreeGrafter"/>
</dbReference>
<dbReference type="InterPro" id="IPR056366">
    <property type="entry name" value="Ribosomal_eL24"/>
</dbReference>
<dbReference type="Gene3D" id="2.30.170.20">
    <property type="entry name" value="Ribosomal protein L24e"/>
    <property type="match status" value="1"/>
</dbReference>
<comment type="similarity">
    <text evidence="2">Belongs to the eukaryotic ribosomal protein eL24 family.</text>
</comment>